<sequence>MAALRAVSDVRAAEKFAESGCFAFHITYDREGLENRNELL</sequence>
<gene>
    <name evidence="1" type="ORF">CEV31_3884</name>
</gene>
<organism evidence="1 2">
    <name type="scientific">Brucella thiophenivorans</name>
    <dbReference type="NCBI Taxonomy" id="571255"/>
    <lineage>
        <taxon>Bacteria</taxon>
        <taxon>Pseudomonadati</taxon>
        <taxon>Pseudomonadota</taxon>
        <taxon>Alphaproteobacteria</taxon>
        <taxon>Hyphomicrobiales</taxon>
        <taxon>Brucellaceae</taxon>
        <taxon>Brucella/Ochrobactrum group</taxon>
        <taxon>Brucella</taxon>
    </lineage>
</organism>
<protein>
    <submittedName>
        <fullName evidence="1">Uncharacterized protein</fullName>
    </submittedName>
</protein>
<dbReference type="AlphaFoldDB" id="A0A256F3G1"/>
<evidence type="ECO:0000313" key="1">
    <source>
        <dbReference type="EMBL" id="OYR09256.1"/>
    </source>
</evidence>
<keyword evidence="2" id="KW-1185">Reference proteome</keyword>
<dbReference type="Proteomes" id="UP000215590">
    <property type="component" value="Unassembled WGS sequence"/>
</dbReference>
<evidence type="ECO:0000313" key="2">
    <source>
        <dbReference type="Proteomes" id="UP000215590"/>
    </source>
</evidence>
<dbReference type="EMBL" id="NNRJ01000064">
    <property type="protein sequence ID" value="OYR09256.1"/>
    <property type="molecule type" value="Genomic_DNA"/>
</dbReference>
<name>A0A256F3G1_9HYPH</name>
<reference evidence="1 2" key="1">
    <citation type="submission" date="2017-07" db="EMBL/GenBank/DDBJ databases">
        <title>Phylogenetic study on the rhizospheric bacterium Ochrobactrum sp. A44.</title>
        <authorList>
            <person name="Krzyzanowska D.M."/>
            <person name="Ossowicki A."/>
            <person name="Rajewska M."/>
            <person name="Maciag T."/>
            <person name="Kaczynski Z."/>
            <person name="Czerwicka M."/>
            <person name="Jafra S."/>
        </authorList>
    </citation>
    <scope>NUCLEOTIDE SEQUENCE [LARGE SCALE GENOMIC DNA]</scope>
    <source>
        <strain evidence="1 2">DSM 7216</strain>
    </source>
</reference>
<comment type="caution">
    <text evidence="1">The sequence shown here is derived from an EMBL/GenBank/DDBJ whole genome shotgun (WGS) entry which is preliminary data.</text>
</comment>
<accession>A0A256F3G1</accession>
<proteinExistence type="predicted"/>